<dbReference type="EMBL" id="AVFL01000038">
    <property type="protein sequence ID" value="EWY36679.1"/>
    <property type="molecule type" value="Genomic_DNA"/>
</dbReference>
<protein>
    <recommendedName>
        <fullName evidence="3">Acyltransferase 3 domain-containing protein</fullName>
    </recommendedName>
</protein>
<organism evidence="4 5">
    <name type="scientific">Skermanella stibiiresistens SB22</name>
    <dbReference type="NCBI Taxonomy" id="1385369"/>
    <lineage>
        <taxon>Bacteria</taxon>
        <taxon>Pseudomonadati</taxon>
        <taxon>Pseudomonadota</taxon>
        <taxon>Alphaproteobacteria</taxon>
        <taxon>Rhodospirillales</taxon>
        <taxon>Azospirillaceae</taxon>
        <taxon>Skermanella</taxon>
    </lineage>
</organism>
<proteinExistence type="predicted"/>
<feature type="transmembrane region" description="Helical" evidence="2">
    <location>
        <begin position="200"/>
        <end position="217"/>
    </location>
</feature>
<feature type="transmembrane region" description="Helical" evidence="2">
    <location>
        <begin position="289"/>
        <end position="313"/>
    </location>
</feature>
<dbReference type="InterPro" id="IPR050879">
    <property type="entry name" value="Acyltransferase_3"/>
</dbReference>
<keyword evidence="5" id="KW-1185">Reference proteome</keyword>
<dbReference type="PATRIC" id="fig|1385369.3.peg.6331"/>
<evidence type="ECO:0000313" key="4">
    <source>
        <dbReference type="EMBL" id="EWY36679.1"/>
    </source>
</evidence>
<dbReference type="AlphaFoldDB" id="W9GSG5"/>
<dbReference type="STRING" id="1385369.N825_26010"/>
<evidence type="ECO:0000256" key="1">
    <source>
        <dbReference type="SAM" id="MobiDB-lite"/>
    </source>
</evidence>
<name>W9GSG5_9PROT</name>
<accession>W9GSG5</accession>
<feature type="transmembrane region" description="Helical" evidence="2">
    <location>
        <begin position="117"/>
        <end position="137"/>
    </location>
</feature>
<feature type="transmembrane region" description="Helical" evidence="2">
    <location>
        <begin position="250"/>
        <end position="269"/>
    </location>
</feature>
<reference evidence="4 5" key="1">
    <citation type="submission" date="2013-08" db="EMBL/GenBank/DDBJ databases">
        <title>The genome sequence of Skermanella stibiiresistens.</title>
        <authorList>
            <person name="Zhu W."/>
            <person name="Wang G."/>
        </authorList>
    </citation>
    <scope>NUCLEOTIDE SEQUENCE [LARGE SCALE GENOMIC DNA]</scope>
    <source>
        <strain evidence="4 5">SB22</strain>
    </source>
</reference>
<evidence type="ECO:0000313" key="5">
    <source>
        <dbReference type="Proteomes" id="UP000019486"/>
    </source>
</evidence>
<dbReference type="GO" id="GO:0000271">
    <property type="term" value="P:polysaccharide biosynthetic process"/>
    <property type="evidence" value="ECO:0007669"/>
    <property type="project" value="TreeGrafter"/>
</dbReference>
<dbReference type="GO" id="GO:0016020">
    <property type="term" value="C:membrane"/>
    <property type="evidence" value="ECO:0007669"/>
    <property type="project" value="TreeGrafter"/>
</dbReference>
<dbReference type="InterPro" id="IPR002656">
    <property type="entry name" value="Acyl_transf_3_dom"/>
</dbReference>
<dbReference type="Pfam" id="PF01757">
    <property type="entry name" value="Acyl_transf_3"/>
    <property type="match status" value="1"/>
</dbReference>
<feature type="region of interest" description="Disordered" evidence="1">
    <location>
        <begin position="1"/>
        <end position="22"/>
    </location>
</feature>
<keyword evidence="2" id="KW-0472">Membrane</keyword>
<feature type="transmembrane region" description="Helical" evidence="2">
    <location>
        <begin position="174"/>
        <end position="193"/>
    </location>
</feature>
<sequence>MTHDDLPMTAHHPGGDASRTNPGSRHVALDIARGIAAFTVILWHWQHFWYGPNGNLVDFDRAAQPLFDGFRIPYELGWIGVDFFFMLSGFIFFWRYRDDIRSGRVGGWRFSVLRFSRLYPLHLVTLLTVAALQGVMVSRLGHPFVYPNNDAYHFVLNLLLAPTWGFERGWSFNAPIWSVSVEVLLYAGFFALARFGLTRWWQIAALVVIGLVIKQMGIETIGRGVFCFFLGGLVLMSVQVLRDMGSARKALLAAVGVIIASGATIVWNLDGEISQALTAGLPAELRVAANALVTYLLFTVALFPAILLTLALGEDLMGPNLRAGMSRLAFLGDISYSTYLIHFPLQIAFALAVTLVNGEYSSGPFRMPAMLALYTGCLIALALLSHRHLEMPAQAILRAHLLPGRKLAPT</sequence>
<feature type="transmembrane region" description="Helical" evidence="2">
    <location>
        <begin position="223"/>
        <end position="241"/>
    </location>
</feature>
<feature type="domain" description="Acyltransferase 3" evidence="3">
    <location>
        <begin position="28"/>
        <end position="381"/>
    </location>
</feature>
<keyword evidence="2" id="KW-1133">Transmembrane helix</keyword>
<feature type="transmembrane region" description="Helical" evidence="2">
    <location>
        <begin position="365"/>
        <end position="384"/>
    </location>
</feature>
<feature type="transmembrane region" description="Helical" evidence="2">
    <location>
        <begin position="334"/>
        <end position="353"/>
    </location>
</feature>
<evidence type="ECO:0000259" key="3">
    <source>
        <dbReference type="Pfam" id="PF01757"/>
    </source>
</evidence>
<gene>
    <name evidence="4" type="ORF">N825_26010</name>
</gene>
<dbReference type="PANTHER" id="PTHR23028">
    <property type="entry name" value="ACETYLTRANSFERASE"/>
    <property type="match status" value="1"/>
</dbReference>
<dbReference type="PANTHER" id="PTHR23028:SF131">
    <property type="entry name" value="BLR2367 PROTEIN"/>
    <property type="match status" value="1"/>
</dbReference>
<dbReference type="GO" id="GO:0016747">
    <property type="term" value="F:acyltransferase activity, transferring groups other than amino-acyl groups"/>
    <property type="evidence" value="ECO:0007669"/>
    <property type="project" value="InterPro"/>
</dbReference>
<evidence type="ECO:0000256" key="2">
    <source>
        <dbReference type="SAM" id="Phobius"/>
    </source>
</evidence>
<feature type="transmembrane region" description="Helical" evidence="2">
    <location>
        <begin position="76"/>
        <end position="96"/>
    </location>
</feature>
<dbReference type="Proteomes" id="UP000019486">
    <property type="component" value="Unassembled WGS sequence"/>
</dbReference>
<comment type="caution">
    <text evidence="4">The sequence shown here is derived from an EMBL/GenBank/DDBJ whole genome shotgun (WGS) entry which is preliminary data.</text>
</comment>
<dbReference type="OrthoDB" id="505919at2"/>
<keyword evidence="2" id="KW-0812">Transmembrane</keyword>